<dbReference type="Pfam" id="PF07690">
    <property type="entry name" value="MFS_1"/>
    <property type="match status" value="1"/>
</dbReference>
<name>A0A0C3GKU9_PILCF</name>
<feature type="transmembrane region" description="Helical" evidence="6">
    <location>
        <begin position="463"/>
        <end position="483"/>
    </location>
</feature>
<proteinExistence type="predicted"/>
<dbReference type="SUPFAM" id="SSF103473">
    <property type="entry name" value="MFS general substrate transporter"/>
    <property type="match status" value="1"/>
</dbReference>
<dbReference type="OrthoDB" id="6730379at2759"/>
<evidence type="ECO:0000256" key="3">
    <source>
        <dbReference type="ARBA" id="ARBA00022692"/>
    </source>
</evidence>
<dbReference type="PANTHER" id="PTHR43791">
    <property type="entry name" value="PERMEASE-RELATED"/>
    <property type="match status" value="1"/>
</dbReference>
<feature type="transmembrane region" description="Helical" evidence="6">
    <location>
        <begin position="236"/>
        <end position="257"/>
    </location>
</feature>
<dbReference type="STRING" id="765440.A0A0C3GKU9"/>
<dbReference type="AlphaFoldDB" id="A0A0C3GKU9"/>
<feature type="domain" description="Major facilitator superfamily (MFS) profile" evidence="7">
    <location>
        <begin position="58"/>
        <end position="479"/>
    </location>
</feature>
<comment type="subcellular location">
    <subcellularLocation>
        <location evidence="1">Membrane</location>
        <topology evidence="1">Multi-pass membrane protein</topology>
    </subcellularLocation>
</comment>
<feature type="transmembrane region" description="Helical" evidence="6">
    <location>
        <begin position="368"/>
        <end position="389"/>
    </location>
</feature>
<feature type="transmembrane region" description="Helical" evidence="6">
    <location>
        <begin position="396"/>
        <end position="418"/>
    </location>
</feature>
<accession>A0A0C3GKU9</accession>
<dbReference type="InterPro" id="IPR036259">
    <property type="entry name" value="MFS_trans_sf"/>
</dbReference>
<sequence length="518" mass="56552">MADAAKASSSDFAKPIETLNMSSTSLDGAAVYLHNHSQLSEEVSINPKMLLRKIDWRLMPLAFACSAVQFIDKFTINYAAVMGMNEDLKLVGNNFSNVATALFIATLIAEVPTGKPSFPLIYYTPIILYTFEGYILQKVPAGKWLGMNVILWGTAVASTAAVENYRGLLACRILLGVFEAAMPPCLMLITGMWYTKSEGARRFNIWFCGLGFSQIVGGLVSWGFQQFTAKSIAGWRLMFIVLGVLSIVVGLFIIILMPDNQMSAKWLSDAEKTAAIQRVAVNQTGIKNTHFKWSHLKELALDVQIWLLSVLFILMSISSGIIATYSATIIRNLGYSSSHSALLNMPGGLVSIASTLSVGYFVGRQGSIWLWISISCMPAVLGGALMSFLPTTNKGGLLVGMYLVNAVSPSLILIFSWVGANVAGHTKRVAASALVSAAFCIGSIIGPQTFQAKDAPQYIPAKITVLATQFAAIMVAVTARLYYGWQNSRRQKMANTTIKDVEWLNLTDKENPSFRYQY</sequence>
<dbReference type="InterPro" id="IPR011701">
    <property type="entry name" value="MFS"/>
</dbReference>
<keyword evidence="2" id="KW-0813">Transport</keyword>
<evidence type="ECO:0000256" key="5">
    <source>
        <dbReference type="ARBA" id="ARBA00023136"/>
    </source>
</evidence>
<feature type="transmembrane region" description="Helical" evidence="6">
    <location>
        <begin position="305"/>
        <end position="330"/>
    </location>
</feature>
<dbReference type="Gene3D" id="1.20.1250.20">
    <property type="entry name" value="MFS general substrate transporter like domains"/>
    <property type="match status" value="2"/>
</dbReference>
<reference evidence="8 9" key="1">
    <citation type="submission" date="2014-04" db="EMBL/GenBank/DDBJ databases">
        <authorList>
            <consortium name="DOE Joint Genome Institute"/>
            <person name="Kuo A."/>
            <person name="Tarkka M."/>
            <person name="Buscot F."/>
            <person name="Kohler A."/>
            <person name="Nagy L.G."/>
            <person name="Floudas D."/>
            <person name="Copeland A."/>
            <person name="Barry K.W."/>
            <person name="Cichocki N."/>
            <person name="Veneault-Fourrey C."/>
            <person name="LaButti K."/>
            <person name="Lindquist E.A."/>
            <person name="Lipzen A."/>
            <person name="Lundell T."/>
            <person name="Morin E."/>
            <person name="Murat C."/>
            <person name="Sun H."/>
            <person name="Tunlid A."/>
            <person name="Henrissat B."/>
            <person name="Grigoriev I.V."/>
            <person name="Hibbett D.S."/>
            <person name="Martin F."/>
            <person name="Nordberg H.P."/>
            <person name="Cantor M.N."/>
            <person name="Hua S.X."/>
        </authorList>
    </citation>
    <scope>NUCLEOTIDE SEQUENCE [LARGE SCALE GENOMIC DNA]</scope>
    <source>
        <strain evidence="8 9">F 1598</strain>
    </source>
</reference>
<evidence type="ECO:0000313" key="9">
    <source>
        <dbReference type="Proteomes" id="UP000054166"/>
    </source>
</evidence>
<evidence type="ECO:0000256" key="1">
    <source>
        <dbReference type="ARBA" id="ARBA00004141"/>
    </source>
</evidence>
<keyword evidence="5 6" id="KW-0472">Membrane</keyword>
<dbReference type="InterPro" id="IPR020846">
    <property type="entry name" value="MFS_dom"/>
</dbReference>
<gene>
    <name evidence="8" type="ORF">PILCRDRAFT_298</name>
</gene>
<feature type="transmembrane region" description="Helical" evidence="6">
    <location>
        <begin position="203"/>
        <end position="224"/>
    </location>
</feature>
<feature type="transmembrane region" description="Helical" evidence="6">
    <location>
        <begin position="120"/>
        <end position="137"/>
    </location>
</feature>
<feature type="transmembrane region" description="Helical" evidence="6">
    <location>
        <begin position="342"/>
        <end position="362"/>
    </location>
</feature>
<dbReference type="GO" id="GO:0016020">
    <property type="term" value="C:membrane"/>
    <property type="evidence" value="ECO:0007669"/>
    <property type="project" value="UniProtKB-SubCell"/>
</dbReference>
<dbReference type="PROSITE" id="PS50850">
    <property type="entry name" value="MFS"/>
    <property type="match status" value="1"/>
</dbReference>
<keyword evidence="9" id="KW-1185">Reference proteome</keyword>
<reference evidence="9" key="2">
    <citation type="submission" date="2015-01" db="EMBL/GenBank/DDBJ databases">
        <title>Evolutionary Origins and Diversification of the Mycorrhizal Mutualists.</title>
        <authorList>
            <consortium name="DOE Joint Genome Institute"/>
            <consortium name="Mycorrhizal Genomics Consortium"/>
            <person name="Kohler A."/>
            <person name="Kuo A."/>
            <person name="Nagy L.G."/>
            <person name="Floudas D."/>
            <person name="Copeland A."/>
            <person name="Barry K.W."/>
            <person name="Cichocki N."/>
            <person name="Veneault-Fourrey C."/>
            <person name="LaButti K."/>
            <person name="Lindquist E.A."/>
            <person name="Lipzen A."/>
            <person name="Lundell T."/>
            <person name="Morin E."/>
            <person name="Murat C."/>
            <person name="Riley R."/>
            <person name="Ohm R."/>
            <person name="Sun H."/>
            <person name="Tunlid A."/>
            <person name="Henrissat B."/>
            <person name="Grigoriev I.V."/>
            <person name="Hibbett D.S."/>
            <person name="Martin F."/>
        </authorList>
    </citation>
    <scope>NUCLEOTIDE SEQUENCE [LARGE SCALE GENOMIC DNA]</scope>
    <source>
        <strain evidence="9">F 1598</strain>
    </source>
</reference>
<dbReference type="PANTHER" id="PTHR43791:SF40">
    <property type="entry name" value="THIAMINE PATHWAY TRANSPORTER THI73"/>
    <property type="match status" value="1"/>
</dbReference>
<dbReference type="FunCoup" id="A0A0C3GKU9">
    <property type="interactions" value="68"/>
</dbReference>
<dbReference type="GO" id="GO:0022857">
    <property type="term" value="F:transmembrane transporter activity"/>
    <property type="evidence" value="ECO:0007669"/>
    <property type="project" value="InterPro"/>
</dbReference>
<keyword evidence="3 6" id="KW-0812">Transmembrane</keyword>
<evidence type="ECO:0000256" key="6">
    <source>
        <dbReference type="SAM" id="Phobius"/>
    </source>
</evidence>
<dbReference type="InParanoid" id="A0A0C3GKU9"/>
<evidence type="ECO:0000259" key="7">
    <source>
        <dbReference type="PROSITE" id="PS50850"/>
    </source>
</evidence>
<feature type="transmembrane region" description="Helical" evidence="6">
    <location>
        <begin position="91"/>
        <end position="108"/>
    </location>
</feature>
<feature type="transmembrane region" description="Helical" evidence="6">
    <location>
        <begin position="143"/>
        <end position="162"/>
    </location>
</feature>
<evidence type="ECO:0000256" key="4">
    <source>
        <dbReference type="ARBA" id="ARBA00022989"/>
    </source>
</evidence>
<dbReference type="HOGENOM" id="CLU_001265_0_5_1"/>
<feature type="transmembrane region" description="Helical" evidence="6">
    <location>
        <begin position="169"/>
        <end position="191"/>
    </location>
</feature>
<organism evidence="8 9">
    <name type="scientific">Piloderma croceum (strain F 1598)</name>
    <dbReference type="NCBI Taxonomy" id="765440"/>
    <lineage>
        <taxon>Eukaryota</taxon>
        <taxon>Fungi</taxon>
        <taxon>Dikarya</taxon>
        <taxon>Basidiomycota</taxon>
        <taxon>Agaricomycotina</taxon>
        <taxon>Agaricomycetes</taxon>
        <taxon>Agaricomycetidae</taxon>
        <taxon>Atheliales</taxon>
        <taxon>Atheliaceae</taxon>
        <taxon>Piloderma</taxon>
    </lineage>
</organism>
<dbReference type="EMBL" id="KN832970">
    <property type="protein sequence ID" value="KIM92204.1"/>
    <property type="molecule type" value="Genomic_DNA"/>
</dbReference>
<dbReference type="Proteomes" id="UP000054166">
    <property type="component" value="Unassembled WGS sequence"/>
</dbReference>
<evidence type="ECO:0000313" key="8">
    <source>
        <dbReference type="EMBL" id="KIM92204.1"/>
    </source>
</evidence>
<keyword evidence="4 6" id="KW-1133">Transmembrane helix</keyword>
<protein>
    <recommendedName>
        <fullName evidence="7">Major facilitator superfamily (MFS) profile domain-containing protein</fullName>
    </recommendedName>
</protein>
<evidence type="ECO:0000256" key="2">
    <source>
        <dbReference type="ARBA" id="ARBA00022448"/>
    </source>
</evidence>